<dbReference type="KEGG" id="bfo:118407805"/>
<organism evidence="4 5">
    <name type="scientific">Branchiostoma floridae</name>
    <name type="common">Florida lancelet</name>
    <name type="synonym">Amphioxus</name>
    <dbReference type="NCBI Taxonomy" id="7739"/>
    <lineage>
        <taxon>Eukaryota</taxon>
        <taxon>Metazoa</taxon>
        <taxon>Chordata</taxon>
        <taxon>Cephalochordata</taxon>
        <taxon>Leptocardii</taxon>
        <taxon>Amphioxiformes</taxon>
        <taxon>Branchiostomatidae</taxon>
        <taxon>Branchiostoma</taxon>
    </lineage>
</organism>
<dbReference type="RefSeq" id="XP_035664230.1">
    <property type="nucleotide sequence ID" value="XM_035808337.1"/>
</dbReference>
<dbReference type="GO" id="GO:0008270">
    <property type="term" value="F:zinc ion binding"/>
    <property type="evidence" value="ECO:0007669"/>
    <property type="project" value="InterPro"/>
</dbReference>
<dbReference type="Proteomes" id="UP000001554">
    <property type="component" value="Unplaced"/>
</dbReference>
<dbReference type="FunFam" id="2.60.210.10:FF:000035">
    <property type="entry name" value="TNF receptor-associated factor 2"/>
    <property type="match status" value="1"/>
</dbReference>
<dbReference type="SUPFAM" id="SSF49599">
    <property type="entry name" value="TRAF domain-like"/>
    <property type="match status" value="1"/>
</dbReference>
<dbReference type="OMA" id="ITFECVD"/>
<dbReference type="AlphaFoldDB" id="A0A9J7HTR1"/>
<accession>A0A9J7HTR1</accession>
<feature type="coiled-coil region" evidence="1">
    <location>
        <begin position="118"/>
        <end position="152"/>
    </location>
</feature>
<keyword evidence="1" id="KW-0175">Coiled coil</keyword>
<dbReference type="InterPro" id="IPR012227">
    <property type="entry name" value="TNF_rcpt-assoc_TRAF_met"/>
</dbReference>
<feature type="region of interest" description="Disordered" evidence="2">
    <location>
        <begin position="1"/>
        <end position="30"/>
    </location>
</feature>
<protein>
    <submittedName>
        <fullName evidence="5">TNF receptor-associated factor 2-like</fullName>
    </submittedName>
</protein>
<dbReference type="InterPro" id="IPR002083">
    <property type="entry name" value="MATH/TRAF_dom"/>
</dbReference>
<dbReference type="PANTHER" id="PTHR10131">
    <property type="entry name" value="TNF RECEPTOR ASSOCIATED FACTOR"/>
    <property type="match status" value="1"/>
</dbReference>
<dbReference type="SMART" id="SM00061">
    <property type="entry name" value="MATH"/>
    <property type="match status" value="1"/>
</dbReference>
<feature type="domain" description="MATH" evidence="3">
    <location>
        <begin position="169"/>
        <end position="315"/>
    </location>
</feature>
<dbReference type="Gene3D" id="2.60.210.10">
    <property type="entry name" value="Apoptosis, Tumor Necrosis Factor Receptor Associated Protein 2, Chain A"/>
    <property type="match status" value="1"/>
</dbReference>
<dbReference type="PROSITE" id="PS50144">
    <property type="entry name" value="MATH"/>
    <property type="match status" value="1"/>
</dbReference>
<evidence type="ECO:0000313" key="5">
    <source>
        <dbReference type="RefSeq" id="XP_035664230.1"/>
    </source>
</evidence>
<evidence type="ECO:0000256" key="1">
    <source>
        <dbReference type="SAM" id="Coils"/>
    </source>
</evidence>
<dbReference type="GO" id="GO:0007165">
    <property type="term" value="P:signal transduction"/>
    <property type="evidence" value="ECO:0007669"/>
    <property type="project" value="InterPro"/>
</dbReference>
<gene>
    <name evidence="5" type="primary">LOC118407805</name>
</gene>
<keyword evidence="4" id="KW-1185">Reference proteome</keyword>
<evidence type="ECO:0000259" key="3">
    <source>
        <dbReference type="PROSITE" id="PS50144"/>
    </source>
</evidence>
<sequence>MERGGSDDEGRSGDTPEESRGSPNGQDDNNVLGAQRLRHRVNHLSYLIDTLLHSLAHQSDCREREARLGFVRNELHQLQRIYNDLCNTHAALDNRTREILDTMCEQLFRKLPSIVQQLATCENRRRRDKEKIKELQNRLRSNERILARHETALEERDSRLSTLEFGSYDGKLTWKIDDFKHRRQNAISGKDIKIDSPNFYTSRYGYKMFARIYLDGDGEGKGTHISVFLVIVKGDYDQLLTWPFRQKITFECVDQNGGSGVMESYRPDVASAAFKRPTNTANIASGCPLFVPLSELKNTHRALVKDDTMFMKVTVDVSNLN</sequence>
<dbReference type="PANTHER" id="PTHR10131:SF138">
    <property type="entry name" value="RE66324P"/>
    <property type="match status" value="1"/>
</dbReference>
<dbReference type="InterPro" id="IPR049342">
    <property type="entry name" value="TRAF1-6_MATH_dom"/>
</dbReference>
<name>A0A9J7HTR1_BRAFL</name>
<dbReference type="GeneID" id="118407805"/>
<dbReference type="Pfam" id="PF21355">
    <property type="entry name" value="TRAF-mep_MATH"/>
    <property type="match status" value="1"/>
</dbReference>
<evidence type="ECO:0000313" key="4">
    <source>
        <dbReference type="Proteomes" id="UP000001554"/>
    </source>
</evidence>
<dbReference type="OrthoDB" id="6499288at2759"/>
<feature type="compositionally biased region" description="Basic and acidic residues" evidence="2">
    <location>
        <begin position="1"/>
        <end position="20"/>
    </location>
</feature>
<dbReference type="PIRSF" id="PIRSF015614">
    <property type="entry name" value="TRAF"/>
    <property type="match status" value="1"/>
</dbReference>
<dbReference type="GO" id="GO:0042981">
    <property type="term" value="P:regulation of apoptotic process"/>
    <property type="evidence" value="ECO:0007669"/>
    <property type="project" value="InterPro"/>
</dbReference>
<dbReference type="InterPro" id="IPR008974">
    <property type="entry name" value="TRAF-like"/>
</dbReference>
<reference evidence="5" key="1">
    <citation type="submission" date="2025-08" db="UniProtKB">
        <authorList>
            <consortium name="RefSeq"/>
        </authorList>
    </citation>
    <scope>IDENTIFICATION</scope>
    <source>
        <strain evidence="5">S238N-H82</strain>
        <tissue evidence="5">Testes</tissue>
    </source>
</reference>
<evidence type="ECO:0000256" key="2">
    <source>
        <dbReference type="SAM" id="MobiDB-lite"/>
    </source>
</evidence>
<proteinExistence type="predicted"/>